<sequence>MDSIIDEQGESDADVNSRIGKATTAFLQSKNVWNLKQLPNSIKVIIFNTNVKKVLLYGAEKWKTTTAITKTYEYV</sequence>
<reference evidence="1 2" key="1">
    <citation type="submission" date="2018-11" db="EMBL/GenBank/DDBJ databases">
        <authorList>
            <consortium name="Pathogen Informatics"/>
        </authorList>
    </citation>
    <scope>NUCLEOTIDE SEQUENCE [LARGE SCALE GENOMIC DNA]</scope>
    <source>
        <strain evidence="1 2">Zambia</strain>
    </source>
</reference>
<accession>A0A183N4I3</accession>
<evidence type="ECO:0000313" key="2">
    <source>
        <dbReference type="Proteomes" id="UP000277204"/>
    </source>
</evidence>
<evidence type="ECO:0000313" key="1">
    <source>
        <dbReference type="EMBL" id="VDP46267.1"/>
    </source>
</evidence>
<gene>
    <name evidence="1" type="ORF">SMRZ_LOCUS23208</name>
</gene>
<name>A0A183N4I3_9TREM</name>
<dbReference type="Proteomes" id="UP000277204">
    <property type="component" value="Unassembled WGS sequence"/>
</dbReference>
<protein>
    <submittedName>
        <fullName evidence="1">Uncharacterized protein</fullName>
    </submittedName>
</protein>
<dbReference type="InterPro" id="IPR045609">
    <property type="entry name" value="DUF6451"/>
</dbReference>
<proteinExistence type="predicted"/>
<dbReference type="AlphaFoldDB" id="A0A183N4I3"/>
<dbReference type="EMBL" id="UZAI01019574">
    <property type="protein sequence ID" value="VDP46267.1"/>
    <property type="molecule type" value="Genomic_DNA"/>
</dbReference>
<keyword evidence="2" id="KW-1185">Reference proteome</keyword>
<organism evidence="1 2">
    <name type="scientific">Schistosoma margrebowiei</name>
    <dbReference type="NCBI Taxonomy" id="48269"/>
    <lineage>
        <taxon>Eukaryota</taxon>
        <taxon>Metazoa</taxon>
        <taxon>Spiralia</taxon>
        <taxon>Lophotrochozoa</taxon>
        <taxon>Platyhelminthes</taxon>
        <taxon>Trematoda</taxon>
        <taxon>Digenea</taxon>
        <taxon>Strigeidida</taxon>
        <taxon>Schistosomatoidea</taxon>
        <taxon>Schistosomatidae</taxon>
        <taxon>Schistosoma</taxon>
    </lineage>
</organism>
<dbReference type="Pfam" id="PF20049">
    <property type="entry name" value="DUF6451"/>
    <property type="match status" value="1"/>
</dbReference>